<organism evidence="2 3">
    <name type="scientific">Apodospora peruviana</name>
    <dbReference type="NCBI Taxonomy" id="516989"/>
    <lineage>
        <taxon>Eukaryota</taxon>
        <taxon>Fungi</taxon>
        <taxon>Dikarya</taxon>
        <taxon>Ascomycota</taxon>
        <taxon>Pezizomycotina</taxon>
        <taxon>Sordariomycetes</taxon>
        <taxon>Sordariomycetidae</taxon>
        <taxon>Sordariales</taxon>
        <taxon>Lasiosphaeriaceae</taxon>
        <taxon>Apodospora</taxon>
    </lineage>
</organism>
<evidence type="ECO:0000313" key="3">
    <source>
        <dbReference type="Proteomes" id="UP001283341"/>
    </source>
</evidence>
<feature type="region of interest" description="Disordered" evidence="1">
    <location>
        <begin position="171"/>
        <end position="203"/>
    </location>
</feature>
<feature type="region of interest" description="Disordered" evidence="1">
    <location>
        <begin position="80"/>
        <end position="107"/>
    </location>
</feature>
<dbReference type="Proteomes" id="UP001283341">
    <property type="component" value="Unassembled WGS sequence"/>
</dbReference>
<accession>A0AAE0IJF2</accession>
<name>A0AAE0IJF2_9PEZI</name>
<comment type="caution">
    <text evidence="2">The sequence shown here is derived from an EMBL/GenBank/DDBJ whole genome shotgun (WGS) entry which is preliminary data.</text>
</comment>
<sequence>MDLLRGSGEASAGVSKAVSSVGNVSVFTASTFLPIGLGLHINPWIVAVHVHEEASQPQYGFAGNDLHRWRCTRHNVHERKASGQLLSRNDRRGASDQSNGSRAYPSHGCCKLSSDTDTRCGYRLFAWFPRAVLTISSSAVDLQPRHDSDPGSMHQIRVSLTHFRICPSAGGFRDRDDGEPISHRSTSQQGKADYGAALSKTKRTPETRDLNFLLHQEAPEFKC</sequence>
<reference evidence="2" key="2">
    <citation type="submission" date="2023-06" db="EMBL/GenBank/DDBJ databases">
        <authorList>
            <consortium name="Lawrence Berkeley National Laboratory"/>
            <person name="Haridas S."/>
            <person name="Hensen N."/>
            <person name="Bonometti L."/>
            <person name="Westerberg I."/>
            <person name="Brannstrom I.O."/>
            <person name="Guillou S."/>
            <person name="Cros-Aarteil S."/>
            <person name="Calhoun S."/>
            <person name="Kuo A."/>
            <person name="Mondo S."/>
            <person name="Pangilinan J."/>
            <person name="Riley R."/>
            <person name="Labutti K."/>
            <person name="Andreopoulos B."/>
            <person name="Lipzen A."/>
            <person name="Chen C."/>
            <person name="Yanf M."/>
            <person name="Daum C."/>
            <person name="Ng V."/>
            <person name="Clum A."/>
            <person name="Steindorff A."/>
            <person name="Ohm R."/>
            <person name="Martin F."/>
            <person name="Silar P."/>
            <person name="Natvig D."/>
            <person name="Lalanne C."/>
            <person name="Gautier V."/>
            <person name="Ament-Velasquez S.L."/>
            <person name="Kruys A."/>
            <person name="Hutchinson M.I."/>
            <person name="Powell A.J."/>
            <person name="Barry K."/>
            <person name="Miller A.N."/>
            <person name="Grigoriev I.V."/>
            <person name="Debuchy R."/>
            <person name="Gladieux P."/>
            <person name="Thoren M.H."/>
            <person name="Johannesson H."/>
        </authorList>
    </citation>
    <scope>NUCLEOTIDE SEQUENCE</scope>
    <source>
        <strain evidence="2">CBS 118394</strain>
    </source>
</reference>
<dbReference type="EMBL" id="JAUEDM010000002">
    <property type="protein sequence ID" value="KAK3326246.1"/>
    <property type="molecule type" value="Genomic_DNA"/>
</dbReference>
<reference evidence="2" key="1">
    <citation type="journal article" date="2023" name="Mol. Phylogenet. Evol.">
        <title>Genome-scale phylogeny and comparative genomics of the fungal order Sordariales.</title>
        <authorList>
            <person name="Hensen N."/>
            <person name="Bonometti L."/>
            <person name="Westerberg I."/>
            <person name="Brannstrom I.O."/>
            <person name="Guillou S."/>
            <person name="Cros-Aarteil S."/>
            <person name="Calhoun S."/>
            <person name="Haridas S."/>
            <person name="Kuo A."/>
            <person name="Mondo S."/>
            <person name="Pangilinan J."/>
            <person name="Riley R."/>
            <person name="LaButti K."/>
            <person name="Andreopoulos B."/>
            <person name="Lipzen A."/>
            <person name="Chen C."/>
            <person name="Yan M."/>
            <person name="Daum C."/>
            <person name="Ng V."/>
            <person name="Clum A."/>
            <person name="Steindorff A."/>
            <person name="Ohm R.A."/>
            <person name="Martin F."/>
            <person name="Silar P."/>
            <person name="Natvig D.O."/>
            <person name="Lalanne C."/>
            <person name="Gautier V."/>
            <person name="Ament-Velasquez S.L."/>
            <person name="Kruys A."/>
            <person name="Hutchinson M.I."/>
            <person name="Powell A.J."/>
            <person name="Barry K."/>
            <person name="Miller A.N."/>
            <person name="Grigoriev I.V."/>
            <person name="Debuchy R."/>
            <person name="Gladieux P."/>
            <person name="Hiltunen Thoren M."/>
            <person name="Johannesson H."/>
        </authorList>
    </citation>
    <scope>NUCLEOTIDE SEQUENCE</scope>
    <source>
        <strain evidence="2">CBS 118394</strain>
    </source>
</reference>
<evidence type="ECO:0000313" key="2">
    <source>
        <dbReference type="EMBL" id="KAK3326246.1"/>
    </source>
</evidence>
<proteinExistence type="predicted"/>
<evidence type="ECO:0000256" key="1">
    <source>
        <dbReference type="SAM" id="MobiDB-lite"/>
    </source>
</evidence>
<dbReference type="AlphaFoldDB" id="A0AAE0IJF2"/>
<keyword evidence="3" id="KW-1185">Reference proteome</keyword>
<feature type="compositionally biased region" description="Basic and acidic residues" evidence="1">
    <location>
        <begin position="172"/>
        <end position="182"/>
    </location>
</feature>
<gene>
    <name evidence="2" type="ORF">B0H66DRAFT_530255</name>
</gene>
<protein>
    <submittedName>
        <fullName evidence="2">Uncharacterized protein</fullName>
    </submittedName>
</protein>